<gene>
    <name evidence="2" type="ORF">GDO78_020684</name>
</gene>
<dbReference type="Proteomes" id="UP000770717">
    <property type="component" value="Unassembled WGS sequence"/>
</dbReference>
<dbReference type="EMBL" id="WNTK01053382">
    <property type="protein sequence ID" value="KAG9460613.1"/>
    <property type="molecule type" value="Genomic_DNA"/>
</dbReference>
<keyword evidence="3" id="KW-1185">Reference proteome</keyword>
<sequence>MTGPIARDVDTLVTAMRALLCDDMFHLDPTVPPIPFNDKVYCSTRPLRIGYYETDGATMATPSMRRAVLQTKDLLERAGHELVPFTPPSVESALFELAMRGLSADGGSTFLDNFEGDGVDANLQTLVTTFRLPSGLKSLLSVLVRPLVSGGTGAAVAGGRSSIIYPLSPQFPRLSLVLQNTQAMR</sequence>
<dbReference type="InterPro" id="IPR023631">
    <property type="entry name" value="Amidase_dom"/>
</dbReference>
<dbReference type="GO" id="GO:0004040">
    <property type="term" value="F:amidase activity"/>
    <property type="evidence" value="ECO:0007669"/>
    <property type="project" value="TreeGrafter"/>
</dbReference>
<dbReference type="SUPFAM" id="SSF75304">
    <property type="entry name" value="Amidase signature (AS) enzymes"/>
    <property type="match status" value="1"/>
</dbReference>
<evidence type="ECO:0000259" key="1">
    <source>
        <dbReference type="Pfam" id="PF01425"/>
    </source>
</evidence>
<dbReference type="GO" id="GO:0009062">
    <property type="term" value="P:fatty acid catabolic process"/>
    <property type="evidence" value="ECO:0007669"/>
    <property type="project" value="TreeGrafter"/>
</dbReference>
<dbReference type="GO" id="GO:0017064">
    <property type="term" value="F:fatty acid amide hydrolase activity"/>
    <property type="evidence" value="ECO:0007669"/>
    <property type="project" value="TreeGrafter"/>
</dbReference>
<organism evidence="2 3">
    <name type="scientific">Eleutherodactylus coqui</name>
    <name type="common">Puerto Rican coqui</name>
    <dbReference type="NCBI Taxonomy" id="57060"/>
    <lineage>
        <taxon>Eukaryota</taxon>
        <taxon>Metazoa</taxon>
        <taxon>Chordata</taxon>
        <taxon>Craniata</taxon>
        <taxon>Vertebrata</taxon>
        <taxon>Euteleostomi</taxon>
        <taxon>Amphibia</taxon>
        <taxon>Batrachia</taxon>
        <taxon>Anura</taxon>
        <taxon>Neobatrachia</taxon>
        <taxon>Hyloidea</taxon>
        <taxon>Eleutherodactylidae</taxon>
        <taxon>Eleutherodactylinae</taxon>
        <taxon>Eleutherodactylus</taxon>
        <taxon>Eleutherodactylus</taxon>
    </lineage>
</organism>
<dbReference type="PANTHER" id="PTHR45847">
    <property type="entry name" value="FATTY ACID AMIDE HYDROLASE"/>
    <property type="match status" value="1"/>
</dbReference>
<reference evidence="2" key="1">
    <citation type="thesis" date="2020" institute="ProQuest LLC" country="789 East Eisenhower Parkway, Ann Arbor, MI, USA">
        <title>Comparative Genomics and Chromosome Evolution.</title>
        <authorList>
            <person name="Mudd A.B."/>
        </authorList>
    </citation>
    <scope>NUCLEOTIDE SEQUENCE</scope>
    <source>
        <strain evidence="2">HN-11 Male</strain>
        <tissue evidence="2">Kidney and liver</tissue>
    </source>
</reference>
<dbReference type="InterPro" id="IPR052096">
    <property type="entry name" value="Endocannabinoid_amidase"/>
</dbReference>
<dbReference type="Pfam" id="PF01425">
    <property type="entry name" value="Amidase"/>
    <property type="match status" value="1"/>
</dbReference>
<dbReference type="AlphaFoldDB" id="A0A8J6E7F1"/>
<evidence type="ECO:0000313" key="2">
    <source>
        <dbReference type="EMBL" id="KAG9460613.1"/>
    </source>
</evidence>
<name>A0A8J6E7F1_ELECQ</name>
<dbReference type="PANTHER" id="PTHR45847:SF3">
    <property type="entry name" value="FATTY-ACID AMIDE HYDROLASE 1"/>
    <property type="match status" value="1"/>
</dbReference>
<protein>
    <recommendedName>
        <fullName evidence="1">Amidase domain-containing protein</fullName>
    </recommendedName>
</protein>
<dbReference type="OrthoDB" id="6428749at2759"/>
<accession>A0A8J6E7F1</accession>
<feature type="domain" description="Amidase" evidence="1">
    <location>
        <begin position="2"/>
        <end position="116"/>
    </location>
</feature>
<dbReference type="Gene3D" id="3.90.1300.10">
    <property type="entry name" value="Amidase signature (AS) domain"/>
    <property type="match status" value="1"/>
</dbReference>
<comment type="caution">
    <text evidence="2">The sequence shown here is derived from an EMBL/GenBank/DDBJ whole genome shotgun (WGS) entry which is preliminary data.</text>
</comment>
<proteinExistence type="predicted"/>
<dbReference type="InterPro" id="IPR036928">
    <property type="entry name" value="AS_sf"/>
</dbReference>
<evidence type="ECO:0000313" key="3">
    <source>
        <dbReference type="Proteomes" id="UP000770717"/>
    </source>
</evidence>